<dbReference type="SUPFAM" id="SSF103039">
    <property type="entry name" value="CheC-like"/>
    <property type="match status" value="1"/>
</dbReference>
<keyword evidence="1" id="KW-0145">Chemotaxis</keyword>
<dbReference type="RefSeq" id="WP_389359086.1">
    <property type="nucleotide sequence ID" value="NZ_JBIACK010000002.1"/>
</dbReference>
<name>A0ABW6K7H6_9BACI</name>
<reference evidence="2 3" key="1">
    <citation type="submission" date="2024-08" db="EMBL/GenBank/DDBJ databases">
        <title>Two novel Cytobacillus novel species.</title>
        <authorList>
            <person name="Liu G."/>
        </authorList>
    </citation>
    <scope>NUCLEOTIDE SEQUENCE [LARGE SCALE GENOMIC DNA]</scope>
    <source>
        <strain evidence="2 3">FJAT-54145</strain>
    </source>
</reference>
<dbReference type="Gene3D" id="3.40.1550.10">
    <property type="entry name" value="CheC-like"/>
    <property type="match status" value="1"/>
</dbReference>
<keyword evidence="3" id="KW-1185">Reference proteome</keyword>
<dbReference type="InterPro" id="IPR037257">
    <property type="entry name" value="T2SS_E_N_sf"/>
</dbReference>
<dbReference type="InterPro" id="IPR028976">
    <property type="entry name" value="CheC-like_sf"/>
</dbReference>
<proteinExistence type="predicted"/>
<organism evidence="2 3">
    <name type="scientific">Cytobacillus spartinae</name>
    <dbReference type="NCBI Taxonomy" id="3299023"/>
    <lineage>
        <taxon>Bacteria</taxon>
        <taxon>Bacillati</taxon>
        <taxon>Bacillota</taxon>
        <taxon>Bacilli</taxon>
        <taxon>Bacillales</taxon>
        <taxon>Bacillaceae</taxon>
        <taxon>Cytobacillus</taxon>
    </lineage>
</organism>
<dbReference type="EMBL" id="JBIACK010000002">
    <property type="protein sequence ID" value="MFE8700154.1"/>
    <property type="molecule type" value="Genomic_DNA"/>
</dbReference>
<comment type="caution">
    <text evidence="2">The sequence shown here is derived from an EMBL/GenBank/DDBJ whole genome shotgun (WGS) entry which is preliminary data.</text>
</comment>
<gene>
    <name evidence="2" type="ORF">ACFYKX_06005</name>
</gene>
<protein>
    <recommendedName>
        <fullName evidence="4">Chemotaxis protein CheX</fullName>
    </recommendedName>
</protein>
<dbReference type="Proteomes" id="UP001601059">
    <property type="component" value="Unassembled WGS sequence"/>
</dbReference>
<sequence>MFSQYFGHYLLNRGLITKEQLTDALEFQQSVHVKFGVIAVDEGYMTAVQVDEVHEKQKQVDKRFGEIAVELGYLTNDQVDDMLSSQKQNHLLLAQALVDREYMTIDAFSKALNDYKKDYSLTDDKFEAIKSGDIDALVETLLDGKASTSKDFYKEYLSLFAKNLIRFVDDQVYLEFSGMNDGHLSDWYVYQEITGDSPLYTGVAANEDVFLYIASKYAEEDLAVVDELAQASVSEFLNLHNGIFLVNMSNKGIELNMKPQSVVNEVSTKGVNADFLVTVSISKGTFHLLLSEEPENVQIQLKESNQQLV</sequence>
<evidence type="ECO:0008006" key="4">
    <source>
        <dbReference type="Google" id="ProtNLM"/>
    </source>
</evidence>
<evidence type="ECO:0000313" key="3">
    <source>
        <dbReference type="Proteomes" id="UP001601059"/>
    </source>
</evidence>
<accession>A0ABW6K7H6</accession>
<dbReference type="SUPFAM" id="SSF160246">
    <property type="entry name" value="EspE N-terminal domain-like"/>
    <property type="match status" value="2"/>
</dbReference>
<evidence type="ECO:0000256" key="1">
    <source>
        <dbReference type="ARBA" id="ARBA00022500"/>
    </source>
</evidence>
<evidence type="ECO:0000313" key="2">
    <source>
        <dbReference type="EMBL" id="MFE8700154.1"/>
    </source>
</evidence>